<keyword evidence="2" id="KW-0472">Membrane</keyword>
<feature type="transmembrane region" description="Helical" evidence="2">
    <location>
        <begin position="26"/>
        <end position="50"/>
    </location>
</feature>
<feature type="transmembrane region" description="Helical" evidence="2">
    <location>
        <begin position="304"/>
        <end position="321"/>
    </location>
</feature>
<keyword evidence="2" id="KW-0812">Transmembrane</keyword>
<evidence type="ECO:0000313" key="3">
    <source>
        <dbReference type="EMBL" id="QDU39534.1"/>
    </source>
</evidence>
<sequence length="333" mass="37744">MSTTAPLHETAARVSSPSPDTAGPQWIVSPAFDLLFLMNVLWPVAFWIGYEADLIGHSALQFWQIYFVTTPHRWITLLLVAGDPARFGERPRLFIGLALGIVGGCLLVQSQTGALTCLLAVDYIWNAWHFASQHDGIYRIYSRRADRGVAPGAGQSWLFRLSIIYVIVRVAGWSWQFDALDETLSLTDFAVGGLFLAMLLWEWCRPRRSWGRSGYFTSVILLYLALLQAVHFHRPDMVLVLATASALFHATEYLAIVGWNITDRERKQQARGLIRKLAPMWAISVLMFALALGVAGWYADQHWLKAWLTINVMVAFLHYAWDGLIWKRRPAVR</sequence>
<protein>
    <submittedName>
        <fullName evidence="3">Uncharacterized protein</fullName>
    </submittedName>
</protein>
<feature type="transmembrane region" description="Helical" evidence="2">
    <location>
        <begin position="213"/>
        <end position="232"/>
    </location>
</feature>
<evidence type="ECO:0000256" key="1">
    <source>
        <dbReference type="SAM" id="MobiDB-lite"/>
    </source>
</evidence>
<gene>
    <name evidence="3" type="ORF">Mal4_38790</name>
</gene>
<dbReference type="EMBL" id="CP036275">
    <property type="protein sequence ID" value="QDU39534.1"/>
    <property type="molecule type" value="Genomic_DNA"/>
</dbReference>
<dbReference type="Proteomes" id="UP000320496">
    <property type="component" value="Chromosome"/>
</dbReference>
<evidence type="ECO:0000256" key="2">
    <source>
        <dbReference type="SAM" id="Phobius"/>
    </source>
</evidence>
<organism evidence="3 4">
    <name type="scientific">Maioricimonas rarisocia</name>
    <dbReference type="NCBI Taxonomy" id="2528026"/>
    <lineage>
        <taxon>Bacteria</taxon>
        <taxon>Pseudomonadati</taxon>
        <taxon>Planctomycetota</taxon>
        <taxon>Planctomycetia</taxon>
        <taxon>Planctomycetales</taxon>
        <taxon>Planctomycetaceae</taxon>
        <taxon>Maioricimonas</taxon>
    </lineage>
</organism>
<name>A0A517ZAL8_9PLAN</name>
<feature type="region of interest" description="Disordered" evidence="1">
    <location>
        <begin position="1"/>
        <end position="21"/>
    </location>
</feature>
<dbReference type="KEGG" id="mri:Mal4_38790"/>
<feature type="transmembrane region" description="Helical" evidence="2">
    <location>
        <begin position="238"/>
        <end position="259"/>
    </location>
</feature>
<reference evidence="3 4" key="1">
    <citation type="submission" date="2019-02" db="EMBL/GenBank/DDBJ databases">
        <title>Deep-cultivation of Planctomycetes and their phenomic and genomic characterization uncovers novel biology.</title>
        <authorList>
            <person name="Wiegand S."/>
            <person name="Jogler M."/>
            <person name="Boedeker C."/>
            <person name="Pinto D."/>
            <person name="Vollmers J."/>
            <person name="Rivas-Marin E."/>
            <person name="Kohn T."/>
            <person name="Peeters S.H."/>
            <person name="Heuer A."/>
            <person name="Rast P."/>
            <person name="Oberbeckmann S."/>
            <person name="Bunk B."/>
            <person name="Jeske O."/>
            <person name="Meyerdierks A."/>
            <person name="Storesund J.E."/>
            <person name="Kallscheuer N."/>
            <person name="Luecker S."/>
            <person name="Lage O.M."/>
            <person name="Pohl T."/>
            <person name="Merkel B.J."/>
            <person name="Hornburger P."/>
            <person name="Mueller R.-W."/>
            <person name="Bruemmer F."/>
            <person name="Labrenz M."/>
            <person name="Spormann A.M."/>
            <person name="Op den Camp H."/>
            <person name="Overmann J."/>
            <person name="Amann R."/>
            <person name="Jetten M.S.M."/>
            <person name="Mascher T."/>
            <person name="Medema M.H."/>
            <person name="Devos D.P."/>
            <person name="Kaster A.-K."/>
            <person name="Ovreas L."/>
            <person name="Rohde M."/>
            <person name="Galperin M.Y."/>
            <person name="Jogler C."/>
        </authorList>
    </citation>
    <scope>NUCLEOTIDE SEQUENCE [LARGE SCALE GENOMIC DNA]</scope>
    <source>
        <strain evidence="3 4">Mal4</strain>
    </source>
</reference>
<dbReference type="AlphaFoldDB" id="A0A517ZAL8"/>
<keyword evidence="2" id="KW-1133">Transmembrane helix</keyword>
<dbReference type="OrthoDB" id="7055466at2"/>
<feature type="transmembrane region" description="Helical" evidence="2">
    <location>
        <begin position="93"/>
        <end position="121"/>
    </location>
</feature>
<accession>A0A517ZAL8</accession>
<evidence type="ECO:0000313" key="4">
    <source>
        <dbReference type="Proteomes" id="UP000320496"/>
    </source>
</evidence>
<keyword evidence="4" id="KW-1185">Reference proteome</keyword>
<feature type="transmembrane region" description="Helical" evidence="2">
    <location>
        <begin position="280"/>
        <end position="298"/>
    </location>
</feature>
<dbReference type="RefSeq" id="WP_145370711.1">
    <property type="nucleotide sequence ID" value="NZ_CP036275.1"/>
</dbReference>
<feature type="transmembrane region" description="Helical" evidence="2">
    <location>
        <begin position="183"/>
        <end position="201"/>
    </location>
</feature>
<proteinExistence type="predicted"/>